<dbReference type="EMBL" id="QZFR01000102">
    <property type="protein sequence ID" value="RXV66321.1"/>
    <property type="molecule type" value="Genomic_DNA"/>
</dbReference>
<name>A0A4Q2ABT4_9LACO</name>
<dbReference type="GO" id="GO:0008725">
    <property type="term" value="F:DNA-3-methyladenine glycosylase activity"/>
    <property type="evidence" value="ECO:0007669"/>
    <property type="project" value="InterPro"/>
</dbReference>
<dbReference type="GO" id="GO:0046872">
    <property type="term" value="F:metal ion binding"/>
    <property type="evidence" value="ECO:0007669"/>
    <property type="project" value="UniProtKB-KW"/>
</dbReference>
<dbReference type="Proteomes" id="UP000289316">
    <property type="component" value="Unassembled WGS sequence"/>
</dbReference>
<dbReference type="InterPro" id="IPR052891">
    <property type="entry name" value="DNA-3mA_glycosylase"/>
</dbReference>
<feature type="binding site" evidence="1">
    <location>
        <position position="4"/>
    </location>
    <ligand>
        <name>Zn(2+)</name>
        <dbReference type="ChEBI" id="CHEBI:29105"/>
    </ligand>
</feature>
<evidence type="ECO:0000313" key="5">
    <source>
        <dbReference type="Proteomes" id="UP000306855"/>
    </source>
</evidence>
<dbReference type="EMBL" id="SRYK01000086">
    <property type="protein sequence ID" value="TGY52208.1"/>
    <property type="molecule type" value="Genomic_DNA"/>
</dbReference>
<evidence type="ECO:0000313" key="4">
    <source>
        <dbReference type="Proteomes" id="UP000289316"/>
    </source>
</evidence>
<reference evidence="2 4" key="1">
    <citation type="submission" date="2018-09" db="EMBL/GenBank/DDBJ databases">
        <title>Murine metabolic-syndrome-specific gut microbial biobank.</title>
        <authorList>
            <person name="Liu C."/>
        </authorList>
    </citation>
    <scope>NUCLEOTIDE SEQUENCE [LARGE SCALE GENOMIC DNA]</scope>
    <source>
        <strain evidence="2 4">C-30</strain>
    </source>
</reference>
<reference evidence="3 5" key="2">
    <citation type="submission" date="2019-04" db="EMBL/GenBank/DDBJ databases">
        <title>Microbes associate with the intestines of laboratory mice.</title>
        <authorList>
            <person name="Navarre W."/>
            <person name="Wong E."/>
            <person name="Huang K."/>
            <person name="Tropini C."/>
            <person name="Ng K."/>
            <person name="Yu B."/>
        </authorList>
    </citation>
    <scope>NUCLEOTIDE SEQUENCE [LARGE SCALE GENOMIC DNA]</scope>
    <source>
        <strain evidence="3 5">NM26_J9</strain>
    </source>
</reference>
<keyword evidence="1" id="KW-0479">Metal-binding</keyword>
<proteinExistence type="predicted"/>
<dbReference type="Pfam" id="PF03352">
    <property type="entry name" value="Adenine_glyco"/>
    <property type="match status" value="1"/>
</dbReference>
<organism evidence="2 4">
    <name type="scientific">Ligilactobacillus murinus</name>
    <dbReference type="NCBI Taxonomy" id="1622"/>
    <lineage>
        <taxon>Bacteria</taxon>
        <taxon>Bacillati</taxon>
        <taxon>Bacillota</taxon>
        <taxon>Bacilli</taxon>
        <taxon>Lactobacillales</taxon>
        <taxon>Lactobacillaceae</taxon>
        <taxon>Ligilactobacillus</taxon>
    </lineage>
</organism>
<gene>
    <name evidence="2" type="ORF">D6C19_10245</name>
    <name evidence="3" type="ORF">E5340_10720</name>
</gene>
<evidence type="ECO:0000313" key="3">
    <source>
        <dbReference type="EMBL" id="TGY52208.1"/>
    </source>
</evidence>
<dbReference type="SUPFAM" id="SSF48150">
    <property type="entry name" value="DNA-glycosylase"/>
    <property type="match status" value="1"/>
</dbReference>
<sequence>MQRCDWADSDPKMQAYHDKEWGHPEHDEQKLFELMSLELMQAGLSWQTVLNKRPALREVFYNFDIQKVSQMDQTDVIRLMQDTRIIRNRLKIEAIINNAKVVYQLKQAGLSLDELLWQTVDYKPCINHFTKPEQVPAKTQTSLELAKKLKKQGFKFLGPTIVYSLMQAAGLVNDHLVGCQA</sequence>
<dbReference type="AlphaFoldDB" id="A0A4Q2ABT4"/>
<keyword evidence="1" id="KW-0862">Zinc</keyword>
<dbReference type="OrthoDB" id="9807664at2"/>
<evidence type="ECO:0000313" key="2">
    <source>
        <dbReference type="EMBL" id="RXV66321.1"/>
    </source>
</evidence>
<feature type="binding site" evidence="1">
    <location>
        <position position="175"/>
    </location>
    <ligand>
        <name>Zn(2+)</name>
        <dbReference type="ChEBI" id="CHEBI:29105"/>
    </ligand>
</feature>
<feature type="binding site" evidence="1">
    <location>
        <position position="179"/>
    </location>
    <ligand>
        <name>Zn(2+)</name>
        <dbReference type="ChEBI" id="CHEBI:29105"/>
    </ligand>
</feature>
<dbReference type="PANTHER" id="PTHR30037:SF4">
    <property type="entry name" value="DNA-3-METHYLADENINE GLYCOSYLASE I"/>
    <property type="match status" value="1"/>
</dbReference>
<dbReference type="Gene3D" id="1.10.340.30">
    <property type="entry name" value="Hypothetical protein, domain 2"/>
    <property type="match status" value="1"/>
</dbReference>
<protein>
    <submittedName>
        <fullName evidence="2">DNA-3-methyladenine glycosylase I</fullName>
    </submittedName>
</protein>
<dbReference type="Proteomes" id="UP000306855">
    <property type="component" value="Unassembled WGS sequence"/>
</dbReference>
<dbReference type="RefSeq" id="WP_004049045.1">
    <property type="nucleotide sequence ID" value="NZ_CABIVU010000073.1"/>
</dbReference>
<accession>A0A4Q2ABT4</accession>
<feature type="binding site" evidence="1">
    <location>
        <position position="17"/>
    </location>
    <ligand>
        <name>Zn(2+)</name>
        <dbReference type="ChEBI" id="CHEBI:29105"/>
    </ligand>
</feature>
<dbReference type="PANTHER" id="PTHR30037">
    <property type="entry name" value="DNA-3-METHYLADENINE GLYCOSYLASE 1"/>
    <property type="match status" value="1"/>
</dbReference>
<comment type="caution">
    <text evidence="2">The sequence shown here is derived from an EMBL/GenBank/DDBJ whole genome shotgun (WGS) entry which is preliminary data.</text>
</comment>
<dbReference type="InterPro" id="IPR005019">
    <property type="entry name" value="Adenine_glyco"/>
</dbReference>
<dbReference type="GO" id="GO:0006284">
    <property type="term" value="P:base-excision repair"/>
    <property type="evidence" value="ECO:0007669"/>
    <property type="project" value="InterPro"/>
</dbReference>
<dbReference type="InterPro" id="IPR011257">
    <property type="entry name" value="DNA_glycosylase"/>
</dbReference>
<evidence type="ECO:0000256" key="1">
    <source>
        <dbReference type="PIRSR" id="PIRSR605019-1"/>
    </source>
</evidence>